<evidence type="ECO:0000256" key="10">
    <source>
        <dbReference type="SAM" id="MobiDB-lite"/>
    </source>
</evidence>
<keyword evidence="5 9" id="KW-0119">Carbohydrate metabolism</keyword>
<dbReference type="GO" id="GO:0005509">
    <property type="term" value="F:calcium ion binding"/>
    <property type="evidence" value="ECO:0007669"/>
    <property type="project" value="InterPro"/>
</dbReference>
<keyword evidence="11" id="KW-0472">Membrane</keyword>
<dbReference type="PROSITE" id="PS00506">
    <property type="entry name" value="BETA_AMYLASE_1"/>
    <property type="match status" value="1"/>
</dbReference>
<dbReference type="InterPro" id="IPR018238">
    <property type="entry name" value="Glyco_hydro_14_CS"/>
</dbReference>
<evidence type="ECO:0000256" key="9">
    <source>
        <dbReference type="RuleBase" id="RU000509"/>
    </source>
</evidence>
<dbReference type="AlphaFoldDB" id="A0AAV6YAW9"/>
<evidence type="ECO:0000256" key="1">
    <source>
        <dbReference type="ARBA" id="ARBA00000546"/>
    </source>
</evidence>
<dbReference type="GO" id="GO:0016161">
    <property type="term" value="F:beta-amylase activity"/>
    <property type="evidence" value="ECO:0007669"/>
    <property type="project" value="UniProtKB-EC"/>
</dbReference>
<dbReference type="SUPFAM" id="SSF51445">
    <property type="entry name" value="(Trans)glycosidases"/>
    <property type="match status" value="1"/>
</dbReference>
<dbReference type="InterPro" id="IPR017853">
    <property type="entry name" value="GH"/>
</dbReference>
<evidence type="ECO:0000256" key="2">
    <source>
        <dbReference type="ARBA" id="ARBA00005652"/>
    </source>
</evidence>
<keyword evidence="11" id="KW-0812">Transmembrane</keyword>
<feature type="active site" description="Proton donor" evidence="8">
    <location>
        <position position="227"/>
    </location>
</feature>
<keyword evidence="14" id="KW-1185">Reference proteome</keyword>
<dbReference type="Gene3D" id="3.20.20.80">
    <property type="entry name" value="Glycosidases"/>
    <property type="match status" value="1"/>
</dbReference>
<evidence type="ECO:0000256" key="8">
    <source>
        <dbReference type="PIRSR" id="PIRSR601554-1"/>
    </source>
</evidence>
<comment type="caution">
    <text evidence="13">The sequence shown here is derived from an EMBL/GenBank/DDBJ whole genome shotgun (WGS) entry which is preliminary data.</text>
</comment>
<accession>A0AAV6YAW9</accession>
<evidence type="ECO:0000256" key="11">
    <source>
        <dbReference type="SAM" id="Phobius"/>
    </source>
</evidence>
<feature type="transmembrane region" description="Helical" evidence="11">
    <location>
        <begin position="458"/>
        <end position="476"/>
    </location>
</feature>
<keyword evidence="6 9" id="KW-0326">Glycosidase</keyword>
<dbReference type="Pfam" id="PF01373">
    <property type="entry name" value="Glyco_hydro_14"/>
    <property type="match status" value="2"/>
</dbReference>
<feature type="region of interest" description="Disordered" evidence="10">
    <location>
        <begin position="15"/>
        <end position="34"/>
    </location>
</feature>
<comment type="similarity">
    <text evidence="2 9">Belongs to the glycosyl hydrolase 14 family.</text>
</comment>
<name>A0AAV6YAW9_9LAMI</name>
<keyword evidence="4 9" id="KW-0378">Hydrolase</keyword>
<feature type="active site" description="Proton acceptor" evidence="8">
    <location>
        <position position="398"/>
    </location>
</feature>
<feature type="domain" description="EF-hand" evidence="12">
    <location>
        <begin position="539"/>
        <end position="581"/>
    </location>
</feature>
<organism evidence="13 14">
    <name type="scientific">Buddleja alternifolia</name>
    <dbReference type="NCBI Taxonomy" id="168488"/>
    <lineage>
        <taxon>Eukaryota</taxon>
        <taxon>Viridiplantae</taxon>
        <taxon>Streptophyta</taxon>
        <taxon>Embryophyta</taxon>
        <taxon>Tracheophyta</taxon>
        <taxon>Spermatophyta</taxon>
        <taxon>Magnoliopsida</taxon>
        <taxon>eudicotyledons</taxon>
        <taxon>Gunneridae</taxon>
        <taxon>Pentapetalae</taxon>
        <taxon>asterids</taxon>
        <taxon>lamiids</taxon>
        <taxon>Lamiales</taxon>
        <taxon>Scrophulariaceae</taxon>
        <taxon>Buddlejeae</taxon>
        <taxon>Buddleja</taxon>
    </lineage>
</organism>
<dbReference type="GO" id="GO:0000272">
    <property type="term" value="P:polysaccharide catabolic process"/>
    <property type="evidence" value="ECO:0007669"/>
    <property type="project" value="UniProtKB-KW"/>
</dbReference>
<evidence type="ECO:0000256" key="6">
    <source>
        <dbReference type="ARBA" id="ARBA00023295"/>
    </source>
</evidence>
<feature type="region of interest" description="Disordered" evidence="10">
    <location>
        <begin position="664"/>
        <end position="683"/>
    </location>
</feature>
<evidence type="ECO:0000256" key="5">
    <source>
        <dbReference type="ARBA" id="ARBA00023277"/>
    </source>
</evidence>
<keyword evidence="11" id="KW-1133">Transmembrane helix</keyword>
<gene>
    <name evidence="13" type="ORF">BUALT_Bualt01G0226500</name>
</gene>
<dbReference type="Proteomes" id="UP000826271">
    <property type="component" value="Unassembled WGS sequence"/>
</dbReference>
<evidence type="ECO:0000256" key="7">
    <source>
        <dbReference type="ARBA" id="ARBA00023326"/>
    </source>
</evidence>
<dbReference type="PRINTS" id="PR00750">
    <property type="entry name" value="BETAAMYLASE"/>
</dbReference>
<evidence type="ECO:0000256" key="4">
    <source>
        <dbReference type="ARBA" id="ARBA00022801"/>
    </source>
</evidence>
<evidence type="ECO:0000313" key="13">
    <source>
        <dbReference type="EMBL" id="KAG8391818.1"/>
    </source>
</evidence>
<comment type="catalytic activity">
    <reaction evidence="1 9">
        <text>Hydrolysis of (1-&gt;4)-alpha-D-glucosidic linkages in polysaccharides so as to remove successive maltose units from the non-reducing ends of the chains.</text>
        <dbReference type="EC" id="3.2.1.2"/>
    </reaction>
</comment>
<feature type="transmembrane region" description="Helical" evidence="11">
    <location>
        <begin position="482"/>
        <end position="504"/>
    </location>
</feature>
<dbReference type="PANTHER" id="PTHR31352">
    <property type="entry name" value="BETA-AMYLASE 1, CHLOROPLASTIC"/>
    <property type="match status" value="1"/>
</dbReference>
<protein>
    <recommendedName>
        <fullName evidence="3 9">Beta-amylase</fullName>
        <ecNumber evidence="3 9">3.2.1.2</ecNumber>
    </recommendedName>
</protein>
<dbReference type="EMBL" id="WHWC01000001">
    <property type="protein sequence ID" value="KAG8391818.1"/>
    <property type="molecule type" value="Genomic_DNA"/>
</dbReference>
<feature type="compositionally biased region" description="Acidic residues" evidence="10">
    <location>
        <begin position="22"/>
        <end position="34"/>
    </location>
</feature>
<dbReference type="InterPro" id="IPR002048">
    <property type="entry name" value="EF_hand_dom"/>
</dbReference>
<evidence type="ECO:0000313" key="14">
    <source>
        <dbReference type="Proteomes" id="UP000826271"/>
    </source>
</evidence>
<dbReference type="InterPro" id="IPR001554">
    <property type="entry name" value="Glyco_hydro_14"/>
</dbReference>
<evidence type="ECO:0000256" key="3">
    <source>
        <dbReference type="ARBA" id="ARBA00012594"/>
    </source>
</evidence>
<dbReference type="Pfam" id="PF13833">
    <property type="entry name" value="EF-hand_8"/>
    <property type="match status" value="1"/>
</dbReference>
<sequence>MKSGARTRTRAMVGDCPLIDGDSTDTDTYSENEDDNGVVQKVQERDFTGTPYVPVYVMLPLGTISNECELVDPDDLMDQLINLKSINVDGVMVDCWWGIVEAHAPQQYNWSGYKTLFQIVRDLQLKLQVVMSFHECGGNVGDDVNIPLPQWVTEVGNKNPDIYFTDREGKRNHESLTWGIDTERVLRGRTAVEVYFDYMRSFRVEFDEFFEGGVITEIEIGLGACGELRYPSYPAKHGWKYPGIGEFQCYDKYLMKSLEQAAEVRGHSCWGRAPDNAGYYNSIPQKTRFFRDRGDYDSYYGRFFLNWYSQVLIDHGDRVLTLANLAFKELTAGFYNPANRDGYAPIASMLKKHKAALNFTCVELRTLDQPPASSADPEALVWQVLNAGWDVGIRVASENALPCYDRKGYNKILENAKPFNHPAGKHLSAFTYLRLCDDLLEETNFKEFERFVKRMHGYFLYFVLTLVAACKGWVCWSHSCGFIVMAFPKILFVAAFLLLLSFWVDLCHQSNDDKSLPHCGFSYGTIYIRIHRRTKSLSKKNSVVLGLQGVSDDELLCMLKEGYLDGDGCLNQMEFCVLMFRLSPDLMNQATTPLSNHGLKEDVSRHPMELRRILRWIASSFINCGGYNLPDLKRSVRGSHDIEGLYLGELKSWDICLHTQDPSSKLPTPGLEGGQFRRYDQSG</sequence>
<reference evidence="13" key="1">
    <citation type="submission" date="2019-10" db="EMBL/GenBank/DDBJ databases">
        <authorList>
            <person name="Zhang R."/>
            <person name="Pan Y."/>
            <person name="Wang J."/>
            <person name="Ma R."/>
            <person name="Yu S."/>
        </authorList>
    </citation>
    <scope>NUCLEOTIDE SEQUENCE</scope>
    <source>
        <strain evidence="13">LA-IB0</strain>
        <tissue evidence="13">Leaf</tissue>
    </source>
</reference>
<keyword evidence="7 9" id="KW-0624">Polysaccharide degradation</keyword>
<proteinExistence type="inferred from homology"/>
<dbReference type="EC" id="3.2.1.2" evidence="3 9"/>
<dbReference type="PANTHER" id="PTHR31352:SF58">
    <property type="entry name" value="BETA-AMYLASE 2, CHLOROPLASTIC"/>
    <property type="match status" value="1"/>
</dbReference>
<dbReference type="Gene3D" id="1.10.238.10">
    <property type="entry name" value="EF-hand"/>
    <property type="match status" value="1"/>
</dbReference>
<evidence type="ECO:0000259" key="12">
    <source>
        <dbReference type="Pfam" id="PF13833"/>
    </source>
</evidence>